<dbReference type="EMBL" id="MHKE01000008">
    <property type="protein sequence ID" value="OGY84380.1"/>
    <property type="molecule type" value="Genomic_DNA"/>
</dbReference>
<dbReference type="GO" id="GO:0019843">
    <property type="term" value="F:rRNA binding"/>
    <property type="evidence" value="ECO:0007669"/>
    <property type="project" value="UniProtKB-UniRule"/>
</dbReference>
<sequence length="106" mass="11843">MKYFAFKKGDTVMLVSGKDKGKKGKVLDVMPKDGKVVIEGLNLLVKNVRPKRQGEKGQVVKYNAPLNASNVLLFCSTCGRGRRVGYQLQKDGKKVRICKKCKHIFS</sequence>
<dbReference type="AlphaFoldDB" id="A0A1G2B7Z4"/>
<dbReference type="GO" id="GO:0006412">
    <property type="term" value="P:translation"/>
    <property type="evidence" value="ECO:0007669"/>
    <property type="project" value="UniProtKB-UniRule"/>
</dbReference>
<evidence type="ECO:0000256" key="4">
    <source>
        <dbReference type="ARBA" id="ARBA00035206"/>
    </source>
</evidence>
<dbReference type="InterPro" id="IPR008991">
    <property type="entry name" value="Translation_prot_SH3-like_sf"/>
</dbReference>
<dbReference type="HAMAP" id="MF_01326_B">
    <property type="entry name" value="Ribosomal_uL24_B"/>
    <property type="match status" value="1"/>
</dbReference>
<comment type="function">
    <text evidence="5">One of two assembly initiator proteins, it binds directly to the 5'-end of the 23S rRNA, where it nucleates assembly of the 50S subunit.</text>
</comment>
<dbReference type="SUPFAM" id="SSF50104">
    <property type="entry name" value="Translation proteins SH3-like domain"/>
    <property type="match status" value="1"/>
</dbReference>
<accession>A0A1G2B7Z4</accession>
<comment type="caution">
    <text evidence="7">The sequence shown here is derived from an EMBL/GenBank/DDBJ whole genome shotgun (WGS) entry which is preliminary data.</text>
</comment>
<organism evidence="7 8">
    <name type="scientific">Candidatus Kerfeldbacteria bacterium RIFCSPLOWO2_01_FULL_48_11</name>
    <dbReference type="NCBI Taxonomy" id="1798543"/>
    <lineage>
        <taxon>Bacteria</taxon>
        <taxon>Candidatus Kerfeldiibacteriota</taxon>
    </lineage>
</organism>
<evidence type="ECO:0000256" key="3">
    <source>
        <dbReference type="ARBA" id="ARBA00023274"/>
    </source>
</evidence>
<keyword evidence="3 5" id="KW-0687">Ribonucleoprotein</keyword>
<dbReference type="GO" id="GO:0005840">
    <property type="term" value="C:ribosome"/>
    <property type="evidence" value="ECO:0007669"/>
    <property type="project" value="UniProtKB-KW"/>
</dbReference>
<dbReference type="NCBIfam" id="TIGR01079">
    <property type="entry name" value="rplX_bact"/>
    <property type="match status" value="1"/>
</dbReference>
<dbReference type="InterPro" id="IPR005824">
    <property type="entry name" value="KOW"/>
</dbReference>
<dbReference type="InterPro" id="IPR041988">
    <property type="entry name" value="Ribosomal_uL24_KOW"/>
</dbReference>
<evidence type="ECO:0000313" key="7">
    <source>
        <dbReference type="EMBL" id="OGY84380.1"/>
    </source>
</evidence>
<evidence type="ECO:0000256" key="2">
    <source>
        <dbReference type="ARBA" id="ARBA00022980"/>
    </source>
</evidence>
<evidence type="ECO:0000313" key="8">
    <source>
        <dbReference type="Proteomes" id="UP000179164"/>
    </source>
</evidence>
<dbReference type="Pfam" id="PF17136">
    <property type="entry name" value="ribosomal_L24"/>
    <property type="match status" value="1"/>
</dbReference>
<evidence type="ECO:0000256" key="1">
    <source>
        <dbReference type="ARBA" id="ARBA00010618"/>
    </source>
</evidence>
<dbReference type="InterPro" id="IPR057264">
    <property type="entry name" value="Ribosomal_uL24_C"/>
</dbReference>
<dbReference type="InterPro" id="IPR014722">
    <property type="entry name" value="Rib_uL2_dom2"/>
</dbReference>
<dbReference type="SMART" id="SM00739">
    <property type="entry name" value="KOW"/>
    <property type="match status" value="1"/>
</dbReference>
<keyword evidence="5" id="KW-0694">RNA-binding</keyword>
<dbReference type="CDD" id="cd06089">
    <property type="entry name" value="KOW_RPL26"/>
    <property type="match status" value="1"/>
</dbReference>
<dbReference type="GO" id="GO:0003735">
    <property type="term" value="F:structural constituent of ribosome"/>
    <property type="evidence" value="ECO:0007669"/>
    <property type="project" value="InterPro"/>
</dbReference>
<dbReference type="Pfam" id="PF00467">
    <property type="entry name" value="KOW"/>
    <property type="match status" value="1"/>
</dbReference>
<dbReference type="PANTHER" id="PTHR12903">
    <property type="entry name" value="MITOCHONDRIAL RIBOSOMAL PROTEIN L24"/>
    <property type="match status" value="1"/>
</dbReference>
<comment type="subunit">
    <text evidence="5">Part of the 50S ribosomal subunit.</text>
</comment>
<comment type="function">
    <text evidence="5">One of the proteins that surrounds the polypeptide exit tunnel on the outside of the subunit.</text>
</comment>
<protein>
    <recommendedName>
        <fullName evidence="4 5">Large ribosomal subunit protein uL24</fullName>
    </recommendedName>
</protein>
<comment type="similarity">
    <text evidence="1 5">Belongs to the universal ribosomal protein uL24 family.</text>
</comment>
<dbReference type="STRING" id="1798543.A2898_00220"/>
<evidence type="ECO:0000256" key="5">
    <source>
        <dbReference type="HAMAP-Rule" id="MF_01326"/>
    </source>
</evidence>
<keyword evidence="2 5" id="KW-0689">Ribosomal protein</keyword>
<dbReference type="InterPro" id="IPR003256">
    <property type="entry name" value="Ribosomal_uL24"/>
</dbReference>
<dbReference type="Proteomes" id="UP000179164">
    <property type="component" value="Unassembled WGS sequence"/>
</dbReference>
<reference evidence="7 8" key="1">
    <citation type="journal article" date="2016" name="Nat. Commun.">
        <title>Thousands of microbial genomes shed light on interconnected biogeochemical processes in an aquifer system.</title>
        <authorList>
            <person name="Anantharaman K."/>
            <person name="Brown C.T."/>
            <person name="Hug L.A."/>
            <person name="Sharon I."/>
            <person name="Castelle C.J."/>
            <person name="Probst A.J."/>
            <person name="Thomas B.C."/>
            <person name="Singh A."/>
            <person name="Wilkins M.J."/>
            <person name="Karaoz U."/>
            <person name="Brodie E.L."/>
            <person name="Williams K.H."/>
            <person name="Hubbard S.S."/>
            <person name="Banfield J.F."/>
        </authorList>
    </citation>
    <scope>NUCLEOTIDE SEQUENCE [LARGE SCALE GENOMIC DNA]</scope>
</reference>
<evidence type="ECO:0000259" key="6">
    <source>
        <dbReference type="SMART" id="SM00739"/>
    </source>
</evidence>
<proteinExistence type="inferred from homology"/>
<dbReference type="Gene3D" id="2.30.30.30">
    <property type="match status" value="1"/>
</dbReference>
<gene>
    <name evidence="5" type="primary">rplX</name>
    <name evidence="7" type="ORF">A2898_00220</name>
</gene>
<keyword evidence="5" id="KW-0699">rRNA-binding</keyword>
<name>A0A1G2B7Z4_9BACT</name>
<dbReference type="GO" id="GO:1990904">
    <property type="term" value="C:ribonucleoprotein complex"/>
    <property type="evidence" value="ECO:0007669"/>
    <property type="project" value="UniProtKB-KW"/>
</dbReference>
<feature type="domain" description="KOW" evidence="6">
    <location>
        <begin position="5"/>
        <end position="32"/>
    </location>
</feature>